<dbReference type="Proteomes" id="UP000199379">
    <property type="component" value="Unassembled WGS sequence"/>
</dbReference>
<protein>
    <submittedName>
        <fullName evidence="1">Uncharacterized protein</fullName>
    </submittedName>
</protein>
<dbReference type="RefSeq" id="WP_092368299.1">
    <property type="nucleotide sequence ID" value="NZ_BMGV01000008.1"/>
</dbReference>
<accession>A0A1H7CN78</accession>
<dbReference type="OrthoDB" id="7689228at2"/>
<reference evidence="1 2" key="1">
    <citation type="submission" date="2016-10" db="EMBL/GenBank/DDBJ databases">
        <authorList>
            <person name="de Groot N.N."/>
        </authorList>
    </citation>
    <scope>NUCLEOTIDE SEQUENCE [LARGE SCALE GENOMIC DNA]</scope>
    <source>
        <strain evidence="1 2">DSM 29340</strain>
    </source>
</reference>
<organism evidence="1 2">
    <name type="scientific">Cribrihabitans marinus</name>
    <dbReference type="NCBI Taxonomy" id="1227549"/>
    <lineage>
        <taxon>Bacteria</taxon>
        <taxon>Pseudomonadati</taxon>
        <taxon>Pseudomonadota</taxon>
        <taxon>Alphaproteobacteria</taxon>
        <taxon>Rhodobacterales</taxon>
        <taxon>Paracoccaceae</taxon>
        <taxon>Cribrihabitans</taxon>
    </lineage>
</organism>
<keyword evidence="2" id="KW-1185">Reference proteome</keyword>
<dbReference type="EMBL" id="FNYD01000008">
    <property type="protein sequence ID" value="SEJ88592.1"/>
    <property type="molecule type" value="Genomic_DNA"/>
</dbReference>
<evidence type="ECO:0000313" key="1">
    <source>
        <dbReference type="EMBL" id="SEJ88592.1"/>
    </source>
</evidence>
<proteinExistence type="predicted"/>
<dbReference type="AlphaFoldDB" id="A0A1H7CN78"/>
<gene>
    <name evidence="1" type="ORF">SAMN05444007_108107</name>
</gene>
<evidence type="ECO:0000313" key="2">
    <source>
        <dbReference type="Proteomes" id="UP000199379"/>
    </source>
</evidence>
<sequence>MTDLPKLAELRKLLQSMERALGLEQLSPVERDIYYAASELSRQDAQVRTLVLIEHELLSGVSRPTFFRALKSLVNKGYLAQSASANRGRYVVNDPAS</sequence>
<name>A0A1H7CN78_9RHOB</name>